<dbReference type="SMART" id="SM00091">
    <property type="entry name" value="PAS"/>
    <property type="match status" value="1"/>
</dbReference>
<feature type="domain" description="PAS" evidence="4">
    <location>
        <begin position="246"/>
        <end position="286"/>
    </location>
</feature>
<keyword evidence="2" id="KW-0472">Membrane</keyword>
<evidence type="ECO:0000256" key="1">
    <source>
        <dbReference type="SAM" id="MobiDB-lite"/>
    </source>
</evidence>
<dbReference type="InterPro" id="IPR036097">
    <property type="entry name" value="HisK_dim/P_sf"/>
</dbReference>
<dbReference type="InterPro" id="IPR005467">
    <property type="entry name" value="His_kinase_dom"/>
</dbReference>
<dbReference type="CDD" id="cd00075">
    <property type="entry name" value="HATPase"/>
    <property type="match status" value="1"/>
</dbReference>
<sequence>MIPVLSAFPWLAAASLASGVVSLGFMRYLWPYRDRLGGRFFLATIGCEALWSLSYGLALFVFDPALREAFEVPIWTAINFIGVFFLAFALEYTGRGHLLRSKAMGSVVALQVLHTLLVVTNPLHRIAWSDYAVEPTYGLATVVYAHQPWLFVNAAGFILMIAVASFLLADTVFSYGPLYRTQAAAIAVSPIFPGVPFLLWLAEVGATPPLNLTPLLFPVHLAFDMYAFFSRDMFEMVPAARRVADRAAIDNLGSAVVIVDSGRRIIECNDEAGRLLGTARSDALGRRLETHLDDVDLDGDNEPITRRRAGGKRTYAVATSPLTDATGAAVGDTIVFQDITEERRREQRLAVLNRVLRHNLRNDLNVVSGYLEMAEARVDDEDVRRMLDVAAENTAGVVELGEKARYIERALDAGVDDPDPVELRPLLEEITEGLSETEPDAGGRSETEPAAEITVDVDDDVTVRAAPSLLEAVFENLLENAIEHDPSETPTVTVRTAEDEAEPGFLAVEVADDGPGIPEHELAVLDETGETALEHGSGLGLWIVTWGVDSLGGAVDFEVGASGTNVVLRLPTASETAGSRGDGVAERDNP</sequence>
<dbReference type="InterPro" id="IPR000014">
    <property type="entry name" value="PAS"/>
</dbReference>
<dbReference type="Pfam" id="PF13188">
    <property type="entry name" value="PAS_8"/>
    <property type="match status" value="1"/>
</dbReference>
<dbReference type="Pfam" id="PF02518">
    <property type="entry name" value="HATPase_c"/>
    <property type="match status" value="1"/>
</dbReference>
<dbReference type="InterPro" id="IPR004358">
    <property type="entry name" value="Sig_transdc_His_kin-like_C"/>
</dbReference>
<dbReference type="Gene3D" id="3.30.565.10">
    <property type="entry name" value="Histidine kinase-like ATPase, C-terminal domain"/>
    <property type="match status" value="1"/>
</dbReference>
<dbReference type="SUPFAM" id="SSF55785">
    <property type="entry name" value="PYP-like sensor domain (PAS domain)"/>
    <property type="match status" value="1"/>
</dbReference>
<dbReference type="EMBL" id="FNVN01000002">
    <property type="protein sequence ID" value="SEG30935.1"/>
    <property type="molecule type" value="Genomic_DNA"/>
</dbReference>
<dbReference type="Pfam" id="PF16927">
    <property type="entry name" value="HisKA_7TM"/>
    <property type="match status" value="1"/>
</dbReference>
<name>A0A1H5Z5J6_9EURY</name>
<feature type="transmembrane region" description="Helical" evidence="2">
    <location>
        <begin position="6"/>
        <end position="28"/>
    </location>
</feature>
<evidence type="ECO:0000259" key="3">
    <source>
        <dbReference type="PROSITE" id="PS50109"/>
    </source>
</evidence>
<reference evidence="6 7" key="1">
    <citation type="submission" date="2016-10" db="EMBL/GenBank/DDBJ databases">
        <authorList>
            <person name="de Groot N.N."/>
        </authorList>
    </citation>
    <scope>NUCLEOTIDE SEQUENCE [LARGE SCALE GENOMIC DNA]</scope>
    <source>
        <strain evidence="6 7">CGMCC 1.10331</strain>
    </source>
</reference>
<dbReference type="SUPFAM" id="SSF47384">
    <property type="entry name" value="Homodimeric domain of signal transducing histidine kinase"/>
    <property type="match status" value="1"/>
</dbReference>
<dbReference type="PANTHER" id="PTHR43065">
    <property type="entry name" value="SENSOR HISTIDINE KINASE"/>
    <property type="match status" value="1"/>
</dbReference>
<dbReference type="SMART" id="SM00387">
    <property type="entry name" value="HATPase_c"/>
    <property type="match status" value="1"/>
</dbReference>
<dbReference type="Gene3D" id="3.30.450.20">
    <property type="entry name" value="PAS domain"/>
    <property type="match status" value="1"/>
</dbReference>
<evidence type="ECO:0000259" key="5">
    <source>
        <dbReference type="PROSITE" id="PS50113"/>
    </source>
</evidence>
<dbReference type="AlphaFoldDB" id="A0A1H5Z5J6"/>
<proteinExistence type="predicted"/>
<feature type="transmembrane region" description="Helical" evidence="2">
    <location>
        <begin position="181"/>
        <end position="200"/>
    </location>
</feature>
<feature type="region of interest" description="Disordered" evidence="1">
    <location>
        <begin position="433"/>
        <end position="452"/>
    </location>
</feature>
<dbReference type="InterPro" id="IPR031621">
    <property type="entry name" value="HisKA_7TM"/>
</dbReference>
<dbReference type="CDD" id="cd00130">
    <property type="entry name" value="PAS"/>
    <property type="match status" value="1"/>
</dbReference>
<protein>
    <submittedName>
        <fullName evidence="6">PAS domain S-box-containing protein</fullName>
    </submittedName>
</protein>
<dbReference type="NCBIfam" id="TIGR00229">
    <property type="entry name" value="sensory_box"/>
    <property type="match status" value="1"/>
</dbReference>
<gene>
    <name evidence="6" type="ORF">SAMN04488133_1836</name>
</gene>
<evidence type="ECO:0000313" key="6">
    <source>
        <dbReference type="EMBL" id="SEG30935.1"/>
    </source>
</evidence>
<feature type="transmembrane region" description="Helical" evidence="2">
    <location>
        <begin position="74"/>
        <end position="92"/>
    </location>
</feature>
<organism evidence="6 7">
    <name type="scientific">Halobellus limi</name>
    <dbReference type="NCBI Taxonomy" id="699433"/>
    <lineage>
        <taxon>Archaea</taxon>
        <taxon>Methanobacteriati</taxon>
        <taxon>Methanobacteriota</taxon>
        <taxon>Stenosarchaea group</taxon>
        <taxon>Halobacteria</taxon>
        <taxon>Halobacteriales</taxon>
        <taxon>Haloferacaceae</taxon>
        <taxon>Halobellus</taxon>
    </lineage>
</organism>
<dbReference type="InterPro" id="IPR000700">
    <property type="entry name" value="PAS-assoc_C"/>
</dbReference>
<keyword evidence="7" id="KW-1185">Reference proteome</keyword>
<dbReference type="PRINTS" id="PR00344">
    <property type="entry name" value="BCTRLSENSOR"/>
</dbReference>
<dbReference type="Proteomes" id="UP000236740">
    <property type="component" value="Unassembled WGS sequence"/>
</dbReference>
<feature type="transmembrane region" description="Helical" evidence="2">
    <location>
        <begin position="212"/>
        <end position="229"/>
    </location>
</feature>
<dbReference type="InterPro" id="IPR003594">
    <property type="entry name" value="HATPase_dom"/>
</dbReference>
<feature type="transmembrane region" description="Helical" evidence="2">
    <location>
        <begin position="148"/>
        <end position="169"/>
    </location>
</feature>
<keyword evidence="2" id="KW-1133">Transmembrane helix</keyword>
<dbReference type="PROSITE" id="PS50113">
    <property type="entry name" value="PAC"/>
    <property type="match status" value="1"/>
</dbReference>
<dbReference type="InterPro" id="IPR036890">
    <property type="entry name" value="HATPase_C_sf"/>
</dbReference>
<accession>A0A1H5Z5J6</accession>
<dbReference type="InterPro" id="IPR035965">
    <property type="entry name" value="PAS-like_dom_sf"/>
</dbReference>
<keyword evidence="2" id="KW-0812">Transmembrane</keyword>
<dbReference type="GO" id="GO:0000155">
    <property type="term" value="F:phosphorelay sensor kinase activity"/>
    <property type="evidence" value="ECO:0007669"/>
    <property type="project" value="InterPro"/>
</dbReference>
<dbReference type="PROSITE" id="PS50109">
    <property type="entry name" value="HIS_KIN"/>
    <property type="match status" value="1"/>
</dbReference>
<dbReference type="PROSITE" id="PS50112">
    <property type="entry name" value="PAS"/>
    <property type="match status" value="1"/>
</dbReference>
<feature type="transmembrane region" description="Helical" evidence="2">
    <location>
        <begin position="40"/>
        <end position="62"/>
    </location>
</feature>
<feature type="domain" description="PAC" evidence="5">
    <location>
        <begin position="299"/>
        <end position="351"/>
    </location>
</feature>
<evidence type="ECO:0000313" key="7">
    <source>
        <dbReference type="Proteomes" id="UP000236740"/>
    </source>
</evidence>
<evidence type="ECO:0000259" key="4">
    <source>
        <dbReference type="PROSITE" id="PS50112"/>
    </source>
</evidence>
<evidence type="ECO:0000256" key="2">
    <source>
        <dbReference type="SAM" id="Phobius"/>
    </source>
</evidence>
<dbReference type="SUPFAM" id="SSF55874">
    <property type="entry name" value="ATPase domain of HSP90 chaperone/DNA topoisomerase II/histidine kinase"/>
    <property type="match status" value="1"/>
</dbReference>
<feature type="domain" description="Histidine kinase" evidence="3">
    <location>
        <begin position="355"/>
        <end position="574"/>
    </location>
</feature>